<comment type="caution">
    <text evidence="11">The sequence shown here is derived from an EMBL/GenBank/DDBJ whole genome shotgun (WGS) entry which is preliminary data.</text>
</comment>
<dbReference type="PANTHER" id="PTHR43289">
    <property type="entry name" value="MITOGEN-ACTIVATED PROTEIN KINASE KINASE KINASE 20-RELATED"/>
    <property type="match status" value="1"/>
</dbReference>
<dbReference type="Pfam" id="PF08378">
    <property type="entry name" value="NERD"/>
    <property type="match status" value="1"/>
</dbReference>
<evidence type="ECO:0000313" key="12">
    <source>
        <dbReference type="Proteomes" id="UP001180845"/>
    </source>
</evidence>
<evidence type="ECO:0000256" key="5">
    <source>
        <dbReference type="ARBA" id="ARBA00022777"/>
    </source>
</evidence>
<dbReference type="Gene3D" id="3.30.200.20">
    <property type="entry name" value="Phosphorylase Kinase, domain 1"/>
    <property type="match status" value="1"/>
</dbReference>
<dbReference type="CDD" id="cd14014">
    <property type="entry name" value="STKc_PknB_like"/>
    <property type="match status" value="1"/>
</dbReference>
<dbReference type="Pfam" id="PF00069">
    <property type="entry name" value="Pkinase"/>
    <property type="match status" value="2"/>
</dbReference>
<accession>A0AAE3ZEM1</accession>
<feature type="domain" description="Protein kinase" evidence="9">
    <location>
        <begin position="500"/>
        <end position="759"/>
    </location>
</feature>
<evidence type="ECO:0000259" key="10">
    <source>
        <dbReference type="PROSITE" id="PS50965"/>
    </source>
</evidence>
<dbReference type="EMBL" id="JAVDXW010000001">
    <property type="protein sequence ID" value="MDR7303497.1"/>
    <property type="molecule type" value="Genomic_DNA"/>
</dbReference>
<dbReference type="PANTHER" id="PTHR43289:SF6">
    <property type="entry name" value="SERINE_THREONINE-PROTEIN KINASE NEKL-3"/>
    <property type="match status" value="1"/>
</dbReference>
<dbReference type="PROSITE" id="PS50965">
    <property type="entry name" value="NERD"/>
    <property type="match status" value="1"/>
</dbReference>
<evidence type="ECO:0000313" key="11">
    <source>
        <dbReference type="EMBL" id="MDR7303497.1"/>
    </source>
</evidence>
<keyword evidence="5 11" id="KW-0418">Kinase</keyword>
<evidence type="ECO:0000256" key="8">
    <source>
        <dbReference type="SAM" id="MobiDB-lite"/>
    </source>
</evidence>
<dbReference type="InterPro" id="IPR000719">
    <property type="entry name" value="Prot_kinase_dom"/>
</dbReference>
<feature type="region of interest" description="Disordered" evidence="8">
    <location>
        <begin position="464"/>
        <end position="485"/>
    </location>
</feature>
<proteinExistence type="predicted"/>
<dbReference type="EC" id="2.7.11.1" evidence="1"/>
<dbReference type="GO" id="GO:0005524">
    <property type="term" value="F:ATP binding"/>
    <property type="evidence" value="ECO:0007669"/>
    <property type="project" value="UniProtKB-UniRule"/>
</dbReference>
<keyword evidence="2 11" id="KW-0723">Serine/threonine-protein kinase</keyword>
<dbReference type="PROSITE" id="PS50011">
    <property type="entry name" value="PROTEIN_KINASE_DOM"/>
    <property type="match status" value="2"/>
</dbReference>
<organism evidence="11 12">
    <name type="scientific">Haloactinomyces albus</name>
    <dbReference type="NCBI Taxonomy" id="1352928"/>
    <lineage>
        <taxon>Bacteria</taxon>
        <taxon>Bacillati</taxon>
        <taxon>Actinomycetota</taxon>
        <taxon>Actinomycetes</taxon>
        <taxon>Actinopolysporales</taxon>
        <taxon>Actinopolysporaceae</taxon>
        <taxon>Haloactinomyces</taxon>
    </lineage>
</organism>
<dbReference type="Gene3D" id="1.10.510.10">
    <property type="entry name" value="Transferase(Phosphotransferase) domain 1"/>
    <property type="match status" value="2"/>
</dbReference>
<dbReference type="SUPFAM" id="SSF56112">
    <property type="entry name" value="Protein kinase-like (PK-like)"/>
    <property type="match status" value="2"/>
</dbReference>
<dbReference type="SMART" id="SM00220">
    <property type="entry name" value="S_TKc"/>
    <property type="match status" value="2"/>
</dbReference>
<evidence type="ECO:0000259" key="9">
    <source>
        <dbReference type="PROSITE" id="PS50011"/>
    </source>
</evidence>
<name>A0AAE3ZEM1_9ACTN</name>
<keyword evidence="6 7" id="KW-0067">ATP-binding</keyword>
<feature type="domain" description="NERD" evidence="10">
    <location>
        <begin position="10"/>
        <end position="121"/>
    </location>
</feature>
<feature type="compositionally biased region" description="Polar residues" evidence="8">
    <location>
        <begin position="472"/>
        <end position="481"/>
    </location>
</feature>
<protein>
    <recommendedName>
        <fullName evidence="1">non-specific serine/threonine protein kinase</fullName>
        <ecNumber evidence="1">2.7.11.1</ecNumber>
    </recommendedName>
</protein>
<evidence type="ECO:0000256" key="7">
    <source>
        <dbReference type="PROSITE-ProRule" id="PRU10141"/>
    </source>
</evidence>
<feature type="domain" description="Protein kinase" evidence="9">
    <location>
        <begin position="189"/>
        <end position="457"/>
    </location>
</feature>
<reference evidence="11" key="1">
    <citation type="submission" date="2023-07" db="EMBL/GenBank/DDBJ databases">
        <title>Sequencing the genomes of 1000 actinobacteria strains.</title>
        <authorList>
            <person name="Klenk H.-P."/>
        </authorList>
    </citation>
    <scope>NUCLEOTIDE SEQUENCE</scope>
    <source>
        <strain evidence="11">DSM 45977</strain>
    </source>
</reference>
<dbReference type="NCBIfam" id="NF047741">
    <property type="entry name" value="antiphage_MADS6"/>
    <property type="match status" value="1"/>
</dbReference>
<dbReference type="RefSeq" id="WP_310275857.1">
    <property type="nucleotide sequence ID" value="NZ_JAVDXW010000001.1"/>
</dbReference>
<feature type="binding site" evidence="7">
    <location>
        <position position="529"/>
    </location>
    <ligand>
        <name>ATP</name>
        <dbReference type="ChEBI" id="CHEBI:30616"/>
    </ligand>
</feature>
<dbReference type="InterPro" id="IPR011009">
    <property type="entry name" value="Kinase-like_dom_sf"/>
</dbReference>
<evidence type="ECO:0000256" key="4">
    <source>
        <dbReference type="ARBA" id="ARBA00022741"/>
    </source>
</evidence>
<keyword evidence="4 7" id="KW-0547">Nucleotide-binding</keyword>
<sequence length="1356" mass="149886">MAEILGGGPPVNDDERAVLARLRDHGPEHWLVLHNIEIPARNETFEVDLVVVTDRAVFVADVKGTRGRIEVAGSKWLPSRRQPFHSPVAKLRGHARRLKGLLENHRTELTRAYTAPLVVLTGRDAELVDPQQRDADNVTTFDEFIAYMDTGFEIPSRFADGVAELGQAIVEALHGAVRRPQGPPKIGGWEIVERLGGNSEVTEYRARNLDAPEGAGTVLLRVYRADPFLPEAELSAQQRRLGNAYVALSRMPPHPNIVTARHFTSVEDGARFVLELDDTHGRPLLRCLNEPELALGTDTKLRVIRDVFAGLAHAHYNKVIHRALSPSTVVIADDGRSLLTGFDHARLGPPRTETVVDQIPEVVDPNYRAPECHRDLQAHSPASDVYAAGILAYQLLTGELPFGSSTEQYSQASVLPPTPLAEAGVDAKLTELFTAMCAQQPDERPRAADALREFTRIVGAGKRNRRSMPKQVENTGSSGTTRSKDFLLNLPEGHELTRKFTIRRKLGKGHFGAAYHVFDMIADTDWVLKLILRDRDSVIERMKHEYQVLVNLERHPNVVRVADANFLPDNETPYLQFEYVDGRDLGSLTSGEQPLGPADVLRFGIEAARGIAHLHRHGVYHCDIKPSNLLWTEQGCKIIDFNVAVTSDSTLRHGGGSTRYLPPDLDISAQPSAADLADRDTYALALSLYEALTGAYPWDTGHPPPGEEPAHPAVWSGVPPLAPAFVEALLKAIAPQRSQRYGSVSEFLDALSGITTVWVEPPERQLPEPGESARESTNAFVDYLRTLYSQSTSTNQGTRGKDPTRSDLYVTSALDDRLLPDVLAGHYRLVIITGNAGDGKTAFLEHLLERARDEQASFSTARENGASFTLGGMEFHTNHDGSQDEGERANNAVLAEFFGPFSGEPTGWPDDQSRVIAINEGRLVDFLTEHAGDFTELGKLVNAGLAGHRLDSGVAVVNLNNRSVLADPEGTGSIFSRMLDRMTRPEFWQDCASCEISTHCYALHNARTFADPTAGQRTIERLRSLYQLAHLRGRLHITLRDLRSALAYTLTSGRSCAQIKSLYERGRGQEILDAYYFNSWIGPEGGHDRLLAELRELDVAEVPAPSLERRFDYAGPDTGSATMSFDQRSGYDLELLSARFEQLPRGSAPDLTAHRDYIAAAKRRFFFESLEDIRSASLLPYQSARMFLDVLASPNSVGEHLGEIIDAINRGEGLTTPDALGDAVALRVRHVPNGTISSYRLFDKDKFTLHTAGAPESRYLEGEHDHLLLRYVDPGGQQAGLAIKIDLYELLYLLRRGHVPNTSDSQGRYLSLTMFKNALSAVPYQEVLLTNTGRDLHRVRREPGGRLVMEALSEVR</sequence>
<dbReference type="Proteomes" id="UP001180845">
    <property type="component" value="Unassembled WGS sequence"/>
</dbReference>
<evidence type="ECO:0000256" key="2">
    <source>
        <dbReference type="ARBA" id="ARBA00022527"/>
    </source>
</evidence>
<evidence type="ECO:0000256" key="3">
    <source>
        <dbReference type="ARBA" id="ARBA00022679"/>
    </source>
</evidence>
<keyword evidence="12" id="KW-1185">Reference proteome</keyword>
<dbReference type="GO" id="GO:0004674">
    <property type="term" value="F:protein serine/threonine kinase activity"/>
    <property type="evidence" value="ECO:0007669"/>
    <property type="project" value="UniProtKB-KW"/>
</dbReference>
<gene>
    <name evidence="11" type="ORF">JOF55_003678</name>
</gene>
<evidence type="ECO:0000256" key="1">
    <source>
        <dbReference type="ARBA" id="ARBA00012513"/>
    </source>
</evidence>
<dbReference type="InterPro" id="IPR017441">
    <property type="entry name" value="Protein_kinase_ATP_BS"/>
</dbReference>
<keyword evidence="3" id="KW-0808">Transferase</keyword>
<dbReference type="InterPro" id="IPR011528">
    <property type="entry name" value="NERD"/>
</dbReference>
<dbReference type="PROSITE" id="PS00107">
    <property type="entry name" value="PROTEIN_KINASE_ATP"/>
    <property type="match status" value="1"/>
</dbReference>
<evidence type="ECO:0000256" key="6">
    <source>
        <dbReference type="ARBA" id="ARBA00022840"/>
    </source>
</evidence>